<comment type="caution">
    <text evidence="10">The sequence shown here is derived from an EMBL/GenBank/DDBJ whole genome shotgun (WGS) entry which is preliminary data.</text>
</comment>
<keyword evidence="4 8" id="KW-0813">Transport</keyword>
<dbReference type="Gene3D" id="1.20.58.220">
    <property type="entry name" value="Phosphate transport system protein phou homolog 2, domain 2"/>
    <property type="match status" value="1"/>
</dbReference>
<evidence type="ECO:0000256" key="4">
    <source>
        <dbReference type="ARBA" id="ARBA00022448"/>
    </source>
</evidence>
<dbReference type="PIRSF" id="PIRSF003107">
    <property type="entry name" value="PhoU"/>
    <property type="match status" value="1"/>
</dbReference>
<comment type="similarity">
    <text evidence="2 8">Belongs to the PhoU family.</text>
</comment>
<dbReference type="Proteomes" id="UP000824176">
    <property type="component" value="Unassembled WGS sequence"/>
</dbReference>
<comment type="function">
    <text evidence="7 8">Plays a role in the regulation of phosphate uptake.</text>
</comment>
<evidence type="ECO:0000256" key="7">
    <source>
        <dbReference type="ARBA" id="ARBA00056181"/>
    </source>
</evidence>
<protein>
    <recommendedName>
        <fullName evidence="8">Phosphate-specific transport system accessory protein PhoU</fullName>
    </recommendedName>
</protein>
<accession>A0A9D2GVJ0</accession>
<evidence type="ECO:0000256" key="1">
    <source>
        <dbReference type="ARBA" id="ARBA00004496"/>
    </source>
</evidence>
<evidence type="ECO:0000256" key="2">
    <source>
        <dbReference type="ARBA" id="ARBA00008107"/>
    </source>
</evidence>
<evidence type="ECO:0000259" key="9">
    <source>
        <dbReference type="Pfam" id="PF01895"/>
    </source>
</evidence>
<dbReference type="GO" id="GO:0006817">
    <property type="term" value="P:phosphate ion transport"/>
    <property type="evidence" value="ECO:0007669"/>
    <property type="project" value="UniProtKB-KW"/>
</dbReference>
<dbReference type="GO" id="GO:0045936">
    <property type="term" value="P:negative regulation of phosphate metabolic process"/>
    <property type="evidence" value="ECO:0007669"/>
    <property type="project" value="InterPro"/>
</dbReference>
<dbReference type="GO" id="GO:0005737">
    <property type="term" value="C:cytoplasm"/>
    <property type="evidence" value="ECO:0007669"/>
    <property type="project" value="UniProtKB-SubCell"/>
</dbReference>
<dbReference type="Pfam" id="PF01895">
    <property type="entry name" value="PhoU"/>
    <property type="match status" value="2"/>
</dbReference>
<sequence>MYLNSAEYKELKSMAAYMCSITQEMAQAALESYINKDINKAQYIRERDKELDNYSLKMDELSGKIIALYWPRGSDMRYIISTIKISSDFERIGDHCKKIGKQIIKLQNSRFLFQMNSIYELFEDVVDAVSSACAAYYSLDIDMAEKIIENDNKIDILKSAAIKDIIKFMSGHNTETEDAAVTDLKTGINLINIARRLERMADHAVNIAEAVYYIIKGTHKDKDLINEECSSN</sequence>
<dbReference type="InterPro" id="IPR038078">
    <property type="entry name" value="PhoU-like_sf"/>
</dbReference>
<dbReference type="SUPFAM" id="SSF109755">
    <property type="entry name" value="PhoU-like"/>
    <property type="match status" value="1"/>
</dbReference>
<comment type="subunit">
    <text evidence="3 8">Homodimer.</text>
</comment>
<evidence type="ECO:0000256" key="5">
    <source>
        <dbReference type="ARBA" id="ARBA00022490"/>
    </source>
</evidence>
<evidence type="ECO:0000256" key="3">
    <source>
        <dbReference type="ARBA" id="ARBA00011738"/>
    </source>
</evidence>
<dbReference type="InterPro" id="IPR026022">
    <property type="entry name" value="PhoU_dom"/>
</dbReference>
<feature type="domain" description="PhoU" evidence="9">
    <location>
        <begin position="119"/>
        <end position="211"/>
    </location>
</feature>
<organism evidence="10 11">
    <name type="scientific">Candidatus Mucispirillum faecigallinarum</name>
    <dbReference type="NCBI Taxonomy" id="2838699"/>
    <lineage>
        <taxon>Bacteria</taxon>
        <taxon>Pseudomonadati</taxon>
        <taxon>Deferribacterota</taxon>
        <taxon>Deferribacteres</taxon>
        <taxon>Deferribacterales</taxon>
        <taxon>Mucispirillaceae</taxon>
        <taxon>Mucispirillum</taxon>
    </lineage>
</organism>
<dbReference type="FunFam" id="1.20.58.220:FF:000004">
    <property type="entry name" value="Phosphate-specific transport system accessory protein PhoU"/>
    <property type="match status" value="1"/>
</dbReference>
<dbReference type="AlphaFoldDB" id="A0A9D2GVJ0"/>
<dbReference type="InterPro" id="IPR028366">
    <property type="entry name" value="PhoU"/>
</dbReference>
<keyword evidence="5 8" id="KW-0963">Cytoplasm</keyword>
<reference evidence="10" key="1">
    <citation type="journal article" date="2021" name="PeerJ">
        <title>Extensive microbial diversity within the chicken gut microbiome revealed by metagenomics and culture.</title>
        <authorList>
            <person name="Gilroy R."/>
            <person name="Ravi A."/>
            <person name="Getino M."/>
            <person name="Pursley I."/>
            <person name="Horton D.L."/>
            <person name="Alikhan N.F."/>
            <person name="Baker D."/>
            <person name="Gharbi K."/>
            <person name="Hall N."/>
            <person name="Watson M."/>
            <person name="Adriaenssens E.M."/>
            <person name="Foster-Nyarko E."/>
            <person name="Jarju S."/>
            <person name="Secka A."/>
            <person name="Antonio M."/>
            <person name="Oren A."/>
            <person name="Chaudhuri R.R."/>
            <person name="La Ragione R."/>
            <person name="Hildebrand F."/>
            <person name="Pallen M.J."/>
        </authorList>
    </citation>
    <scope>NUCLEOTIDE SEQUENCE</scope>
    <source>
        <strain evidence="10">ChiW4-1371</strain>
    </source>
</reference>
<gene>
    <name evidence="10" type="primary">phoU</name>
    <name evidence="10" type="ORF">H9804_07655</name>
</gene>
<evidence type="ECO:0000256" key="6">
    <source>
        <dbReference type="ARBA" id="ARBA00022592"/>
    </source>
</evidence>
<keyword evidence="6 8" id="KW-0592">Phosphate transport</keyword>
<evidence type="ECO:0000313" key="10">
    <source>
        <dbReference type="EMBL" id="HIZ89805.1"/>
    </source>
</evidence>
<dbReference type="PANTHER" id="PTHR42930">
    <property type="entry name" value="PHOSPHATE-SPECIFIC TRANSPORT SYSTEM ACCESSORY PROTEIN PHOU"/>
    <property type="match status" value="1"/>
</dbReference>
<comment type="subcellular location">
    <subcellularLocation>
        <location evidence="1 8">Cytoplasm</location>
    </subcellularLocation>
</comment>
<dbReference type="PANTHER" id="PTHR42930:SF3">
    <property type="entry name" value="PHOSPHATE-SPECIFIC TRANSPORT SYSTEM ACCESSORY PROTEIN PHOU"/>
    <property type="match status" value="1"/>
</dbReference>
<reference evidence="10" key="2">
    <citation type="submission" date="2021-04" db="EMBL/GenBank/DDBJ databases">
        <authorList>
            <person name="Gilroy R."/>
        </authorList>
    </citation>
    <scope>NUCLEOTIDE SEQUENCE</scope>
    <source>
        <strain evidence="10">ChiW4-1371</strain>
    </source>
</reference>
<feature type="domain" description="PhoU" evidence="9">
    <location>
        <begin position="18"/>
        <end position="102"/>
    </location>
</feature>
<dbReference type="EMBL" id="DXAQ01000119">
    <property type="protein sequence ID" value="HIZ89805.1"/>
    <property type="molecule type" value="Genomic_DNA"/>
</dbReference>
<evidence type="ECO:0000313" key="11">
    <source>
        <dbReference type="Proteomes" id="UP000824176"/>
    </source>
</evidence>
<proteinExistence type="inferred from homology"/>
<evidence type="ECO:0000256" key="8">
    <source>
        <dbReference type="PIRNR" id="PIRNR003107"/>
    </source>
</evidence>
<dbReference type="NCBIfam" id="TIGR02135">
    <property type="entry name" value="phoU_full"/>
    <property type="match status" value="1"/>
</dbReference>
<dbReference type="GO" id="GO:0030643">
    <property type="term" value="P:intracellular phosphate ion homeostasis"/>
    <property type="evidence" value="ECO:0007669"/>
    <property type="project" value="InterPro"/>
</dbReference>
<name>A0A9D2GVJ0_9BACT</name>